<feature type="transmembrane region" description="Helical" evidence="2">
    <location>
        <begin position="410"/>
        <end position="426"/>
    </location>
</feature>
<feature type="transmembrane region" description="Helical" evidence="2">
    <location>
        <begin position="346"/>
        <end position="369"/>
    </location>
</feature>
<comment type="caution">
    <text evidence="3">The sequence shown here is derived from an EMBL/GenBank/DDBJ whole genome shotgun (WGS) entry which is preliminary data.</text>
</comment>
<dbReference type="InterPro" id="IPR029063">
    <property type="entry name" value="SAM-dependent_MTases_sf"/>
</dbReference>
<feature type="transmembrane region" description="Helical" evidence="2">
    <location>
        <begin position="162"/>
        <end position="182"/>
    </location>
</feature>
<protein>
    <recommendedName>
        <fullName evidence="5">Spermidine synthase</fullName>
    </recommendedName>
</protein>
<reference evidence="3 4" key="1">
    <citation type="submission" date="2018-03" db="EMBL/GenBank/DDBJ databases">
        <title>Genomic Encyclopedia of Archaeal and Bacterial Type Strains, Phase II (KMG-II): from individual species to whole genera.</title>
        <authorList>
            <person name="Goeker M."/>
        </authorList>
    </citation>
    <scope>NUCLEOTIDE SEQUENCE [LARGE SCALE GENOMIC DNA]</scope>
    <source>
        <strain evidence="3 4">DSM 45601</strain>
    </source>
</reference>
<feature type="transmembrane region" description="Helical" evidence="2">
    <location>
        <begin position="438"/>
        <end position="455"/>
    </location>
</feature>
<name>A0A2T0PU43_9ACTN</name>
<organism evidence="3 4">
    <name type="scientific">Allonocardiopsis opalescens</name>
    <dbReference type="NCBI Taxonomy" id="1144618"/>
    <lineage>
        <taxon>Bacteria</taxon>
        <taxon>Bacillati</taxon>
        <taxon>Actinomycetota</taxon>
        <taxon>Actinomycetes</taxon>
        <taxon>Streptosporangiales</taxon>
        <taxon>Allonocardiopsis</taxon>
    </lineage>
</organism>
<dbReference type="SUPFAM" id="SSF53335">
    <property type="entry name" value="S-adenosyl-L-methionine-dependent methyltransferases"/>
    <property type="match status" value="1"/>
</dbReference>
<feature type="transmembrane region" description="Helical" evidence="2">
    <location>
        <begin position="461"/>
        <end position="480"/>
    </location>
</feature>
<feature type="transmembrane region" description="Helical" evidence="2">
    <location>
        <begin position="268"/>
        <end position="286"/>
    </location>
</feature>
<accession>A0A2T0PU43</accession>
<keyword evidence="2" id="KW-1133">Transmembrane helix</keyword>
<feature type="transmembrane region" description="Helical" evidence="2">
    <location>
        <begin position="123"/>
        <end position="150"/>
    </location>
</feature>
<dbReference type="GO" id="GO:0006596">
    <property type="term" value="P:polyamine biosynthetic process"/>
    <property type="evidence" value="ECO:0007669"/>
    <property type="project" value="UniProtKB-KW"/>
</dbReference>
<feature type="transmembrane region" description="Helical" evidence="2">
    <location>
        <begin position="194"/>
        <end position="215"/>
    </location>
</feature>
<proteinExistence type="predicted"/>
<evidence type="ECO:0000256" key="2">
    <source>
        <dbReference type="SAM" id="Phobius"/>
    </source>
</evidence>
<dbReference type="AlphaFoldDB" id="A0A2T0PU43"/>
<evidence type="ECO:0000313" key="3">
    <source>
        <dbReference type="EMBL" id="PRX92413.1"/>
    </source>
</evidence>
<keyword evidence="1" id="KW-0620">Polyamine biosynthesis</keyword>
<evidence type="ECO:0008006" key="5">
    <source>
        <dbReference type="Google" id="ProtNLM"/>
    </source>
</evidence>
<feature type="transmembrane region" description="Helical" evidence="2">
    <location>
        <begin position="20"/>
        <end position="39"/>
    </location>
</feature>
<dbReference type="EMBL" id="PVZC01000010">
    <property type="protein sequence ID" value="PRX92413.1"/>
    <property type="molecule type" value="Genomic_DNA"/>
</dbReference>
<dbReference type="Proteomes" id="UP000237846">
    <property type="component" value="Unassembled WGS sequence"/>
</dbReference>
<feature type="transmembrane region" description="Helical" evidence="2">
    <location>
        <begin position="90"/>
        <end position="111"/>
    </location>
</feature>
<evidence type="ECO:0000313" key="4">
    <source>
        <dbReference type="Proteomes" id="UP000237846"/>
    </source>
</evidence>
<evidence type="ECO:0000256" key="1">
    <source>
        <dbReference type="ARBA" id="ARBA00023115"/>
    </source>
</evidence>
<dbReference type="Gene3D" id="3.40.50.150">
    <property type="entry name" value="Vaccinia Virus protein VP39"/>
    <property type="match status" value="1"/>
</dbReference>
<sequence>MTTVEEAEAPSVSGPLRPRVWLLNTLFTSAILLSALLLFAVQPMVAKMLLPPYGGASSVWTTSVLFFQVVLLAGYAYSHYVPRLLGRWHPLLHIALLLAPLAVLPVTLPAWAAPGESVPVAAWLLLVLAVMVGLPFAVVSTTGPLAQAWYATLGLPRSRDPYFLYAASNVGSLVALVAYPFAVEPVLEVGEQAVWWAVGYGAFVVLLGACGIVTWRRARSTAGAAPAAEAAAAAPARATTRPKKALKREAAAAAAAVERLGWRRRLRWLALAALPSSLMLGVTTHMSTDVAAVPLLWVLPLALYLGTFIIAFGTRRHGWVAGAVDAAAVCCLPVLLIAAMPDLVGIPTAMVLSMGVLTVVSLAAHGLLAADRPSPAHLTEYFLLVSLGGALGSLFNGVVAPVVFDRVLEYPIALVAAVLLLAMTRTPSGLVAKVSGRAWVRFGLIGAALATAYLAMVLEQLALLLATFALGAAWAVLSFASRRGLGAAVLAALGGGLVLAMTIASAGDGVLLRGRTFFGSYVVRQGEDYRSLSHGTTVHGTQLLDPIGRRTPVSYYSRSGPLGDVFAGYGAPERSPRIAVVGLGTGAVAAYGQAGQQFDFYEIDPEMVDVATDPDLFSYLDDCLCETRTIVGDGRLALSEAEAGYGVIVLDAFTSDAIPAHLLTREALTAFADRLAPGGVIALHISNRALDLEPMVGATARSAGLTALTRTAAGSEPQSSVSQWVVIGRSEADLAPLGERSEDWRPLPEGGPVWTDTYSSLFGVIRWD</sequence>
<dbReference type="OrthoDB" id="9761985at2"/>
<keyword evidence="2" id="KW-0812">Transmembrane</keyword>
<gene>
    <name evidence="3" type="ORF">CLV72_110173</name>
</gene>
<dbReference type="PANTHER" id="PTHR43317:SF1">
    <property type="entry name" value="THERMOSPERMINE SYNTHASE ACAULIS5"/>
    <property type="match status" value="1"/>
</dbReference>
<dbReference type="RefSeq" id="WP_106252643.1">
    <property type="nucleotide sequence ID" value="NZ_PVZC01000010.1"/>
</dbReference>
<keyword evidence="4" id="KW-1185">Reference proteome</keyword>
<feature type="transmembrane region" description="Helical" evidence="2">
    <location>
        <begin position="292"/>
        <end position="312"/>
    </location>
</feature>
<feature type="transmembrane region" description="Helical" evidence="2">
    <location>
        <begin position="319"/>
        <end position="340"/>
    </location>
</feature>
<feature type="transmembrane region" description="Helical" evidence="2">
    <location>
        <begin position="487"/>
        <end position="507"/>
    </location>
</feature>
<dbReference type="PANTHER" id="PTHR43317">
    <property type="entry name" value="THERMOSPERMINE SYNTHASE ACAULIS5"/>
    <property type="match status" value="1"/>
</dbReference>
<dbReference type="CDD" id="cd02440">
    <property type="entry name" value="AdoMet_MTases"/>
    <property type="match status" value="1"/>
</dbReference>
<feature type="transmembrane region" description="Helical" evidence="2">
    <location>
        <begin position="381"/>
        <end position="404"/>
    </location>
</feature>
<feature type="transmembrane region" description="Helical" evidence="2">
    <location>
        <begin position="59"/>
        <end position="78"/>
    </location>
</feature>
<keyword evidence="2" id="KW-0472">Membrane</keyword>